<reference evidence="2" key="1">
    <citation type="submission" date="2022-02" db="EMBL/GenBank/DDBJ databases">
        <authorList>
            <person name="Giguere J D."/>
        </authorList>
    </citation>
    <scope>NUCLEOTIDE SEQUENCE</scope>
    <source>
        <strain evidence="2">CCAP 1055/1</strain>
    </source>
</reference>
<protein>
    <submittedName>
        <fullName evidence="2">Uncharacterized protein</fullName>
    </submittedName>
</protein>
<evidence type="ECO:0000256" key="1">
    <source>
        <dbReference type="SAM" id="MobiDB-lite"/>
    </source>
</evidence>
<feature type="region of interest" description="Disordered" evidence="1">
    <location>
        <begin position="1"/>
        <end position="62"/>
    </location>
</feature>
<dbReference type="EMBL" id="OU594965">
    <property type="protein sequence ID" value="CAG9286910.1"/>
    <property type="molecule type" value="Genomic_DNA"/>
</dbReference>
<evidence type="ECO:0000313" key="2">
    <source>
        <dbReference type="EMBL" id="CAG9286910.1"/>
    </source>
</evidence>
<feature type="compositionally biased region" description="Low complexity" evidence="1">
    <location>
        <begin position="153"/>
        <end position="166"/>
    </location>
</feature>
<feature type="compositionally biased region" description="Low complexity" evidence="1">
    <location>
        <begin position="53"/>
        <end position="62"/>
    </location>
</feature>
<sequence>MKLTDESILNMAVSTPRSGSTPIHPSGSCEDQNCATPERKLSAGLWNSRPHSHQSSSASDAESSELVYFANRGRSPLMPMLPDSPPNLPKLALPFRLRPTSQRVAAHLHTRRPRILPERNTIAFIPIEDDSEEDDSWPGAPRVDGCPDRRVGLLAPRPRLRSLPTLRDAKRAKSV</sequence>
<proteinExistence type="predicted"/>
<feature type="region of interest" description="Disordered" evidence="1">
    <location>
        <begin position="128"/>
        <end position="175"/>
    </location>
</feature>
<dbReference type="Proteomes" id="UP000836788">
    <property type="component" value="Chromosome 24"/>
</dbReference>
<feature type="compositionally biased region" description="Polar residues" evidence="1">
    <location>
        <begin position="12"/>
        <end position="35"/>
    </location>
</feature>
<name>A0A8J9X6W0_PHATR</name>
<accession>A0A8J9X6W0</accession>
<organism evidence="2">
    <name type="scientific">Phaeodactylum tricornutum</name>
    <name type="common">Diatom</name>
    <dbReference type="NCBI Taxonomy" id="2850"/>
    <lineage>
        <taxon>Eukaryota</taxon>
        <taxon>Sar</taxon>
        <taxon>Stramenopiles</taxon>
        <taxon>Ochrophyta</taxon>
        <taxon>Bacillariophyta</taxon>
        <taxon>Bacillariophyceae</taxon>
        <taxon>Bacillariophycidae</taxon>
        <taxon>Naviculales</taxon>
        <taxon>Phaeodactylaceae</taxon>
        <taxon>Phaeodactylum</taxon>
    </lineage>
</organism>
<dbReference type="AlphaFoldDB" id="A0A8J9X6W0"/>
<gene>
    <name evidence="2" type="ORF">PTTT1_LOCUS33855</name>
</gene>